<evidence type="ECO:0000313" key="2">
    <source>
        <dbReference type="Proteomes" id="UP001148838"/>
    </source>
</evidence>
<dbReference type="EMBL" id="JAJSOF020000041">
    <property type="protein sequence ID" value="KAJ4425849.1"/>
    <property type="molecule type" value="Genomic_DNA"/>
</dbReference>
<protein>
    <submittedName>
        <fullName evidence="1">Uncharacterized protein</fullName>
    </submittedName>
</protein>
<reference evidence="1 2" key="1">
    <citation type="journal article" date="2022" name="Allergy">
        <title>Genome assembly and annotation of Periplaneta americana reveal a comprehensive cockroach allergen profile.</title>
        <authorList>
            <person name="Wang L."/>
            <person name="Xiong Q."/>
            <person name="Saelim N."/>
            <person name="Wang L."/>
            <person name="Nong W."/>
            <person name="Wan A.T."/>
            <person name="Shi M."/>
            <person name="Liu X."/>
            <person name="Cao Q."/>
            <person name="Hui J.H.L."/>
            <person name="Sookrung N."/>
            <person name="Leung T.F."/>
            <person name="Tungtrongchitr A."/>
            <person name="Tsui S.K.W."/>
        </authorList>
    </citation>
    <scope>NUCLEOTIDE SEQUENCE [LARGE SCALE GENOMIC DNA]</scope>
    <source>
        <strain evidence="1">PWHHKU_190912</strain>
    </source>
</reference>
<evidence type="ECO:0000313" key="1">
    <source>
        <dbReference type="EMBL" id="KAJ4425849.1"/>
    </source>
</evidence>
<dbReference type="Proteomes" id="UP001148838">
    <property type="component" value="Unassembled WGS sequence"/>
</dbReference>
<organism evidence="1 2">
    <name type="scientific">Periplaneta americana</name>
    <name type="common">American cockroach</name>
    <name type="synonym">Blatta americana</name>
    <dbReference type="NCBI Taxonomy" id="6978"/>
    <lineage>
        <taxon>Eukaryota</taxon>
        <taxon>Metazoa</taxon>
        <taxon>Ecdysozoa</taxon>
        <taxon>Arthropoda</taxon>
        <taxon>Hexapoda</taxon>
        <taxon>Insecta</taxon>
        <taxon>Pterygota</taxon>
        <taxon>Neoptera</taxon>
        <taxon>Polyneoptera</taxon>
        <taxon>Dictyoptera</taxon>
        <taxon>Blattodea</taxon>
        <taxon>Blattoidea</taxon>
        <taxon>Blattidae</taxon>
        <taxon>Blattinae</taxon>
        <taxon>Periplaneta</taxon>
    </lineage>
</organism>
<keyword evidence="2" id="KW-1185">Reference proteome</keyword>
<comment type="caution">
    <text evidence="1">The sequence shown here is derived from an EMBL/GenBank/DDBJ whole genome shotgun (WGS) entry which is preliminary data.</text>
</comment>
<name>A0ABQ8RVW1_PERAM</name>
<proteinExistence type="predicted"/>
<gene>
    <name evidence="1" type="ORF">ANN_27475</name>
</gene>
<feature type="non-terminal residue" evidence="1">
    <location>
        <position position="1"/>
    </location>
</feature>
<accession>A0ABQ8RVW1</accession>
<sequence>VMNVIKMEREIYPLAIGRSNTTDIEEENSLFQKRNLLDEHISGVKEEDLNQNHDLTTEMKFEEDPMAISFSVMKREPEVSESHCVLPVDNKTKLQRAHNLCVRFVSNVRKYDHITPSLEAIGWLKLDKKRNLHSLLLLFEILNSSIPSYLSSRFTYLSSHHNLNTRSRHETILTIPSHRTSSYSSSFTIALPRLWNSLPASIK</sequence>